<dbReference type="SUPFAM" id="SSF81301">
    <property type="entry name" value="Nucleotidyltransferase"/>
    <property type="match status" value="1"/>
</dbReference>
<keyword evidence="2" id="KW-1185">Reference proteome</keyword>
<protein>
    <recommendedName>
        <fullName evidence="3">Streptomycin adenylyltransferase</fullName>
    </recommendedName>
</protein>
<dbReference type="InterPro" id="IPR043519">
    <property type="entry name" value="NT_sf"/>
</dbReference>
<accession>A0A521BJH6</accession>
<dbReference type="Gene3D" id="3.30.460.10">
    <property type="entry name" value="Beta Polymerase, domain 2"/>
    <property type="match status" value="1"/>
</dbReference>
<dbReference type="Gene3D" id="1.20.120.330">
    <property type="entry name" value="Nucleotidyltransferases domain 2"/>
    <property type="match status" value="1"/>
</dbReference>
<evidence type="ECO:0008006" key="3">
    <source>
        <dbReference type="Google" id="ProtNLM"/>
    </source>
</evidence>
<evidence type="ECO:0000313" key="2">
    <source>
        <dbReference type="Proteomes" id="UP000320300"/>
    </source>
</evidence>
<dbReference type="RefSeq" id="WP_142527016.1">
    <property type="nucleotide sequence ID" value="NZ_CBCSJO010000003.1"/>
</dbReference>
<name>A0A521BJH6_9SPHI</name>
<reference evidence="1 2" key="1">
    <citation type="submission" date="2017-05" db="EMBL/GenBank/DDBJ databases">
        <authorList>
            <person name="Varghese N."/>
            <person name="Submissions S."/>
        </authorList>
    </citation>
    <scope>NUCLEOTIDE SEQUENCE [LARGE SCALE GENOMIC DNA]</scope>
    <source>
        <strain evidence="1 2">DSM 19036</strain>
    </source>
</reference>
<dbReference type="OrthoDB" id="7375008at2"/>
<organism evidence="1 2">
    <name type="scientific">Pedobacter westerhofensis</name>
    <dbReference type="NCBI Taxonomy" id="425512"/>
    <lineage>
        <taxon>Bacteria</taxon>
        <taxon>Pseudomonadati</taxon>
        <taxon>Bacteroidota</taxon>
        <taxon>Sphingobacteriia</taxon>
        <taxon>Sphingobacteriales</taxon>
        <taxon>Sphingobacteriaceae</taxon>
        <taxon>Pedobacter</taxon>
    </lineage>
</organism>
<dbReference type="AlphaFoldDB" id="A0A521BJH6"/>
<proteinExistence type="predicted"/>
<dbReference type="Proteomes" id="UP000320300">
    <property type="component" value="Unassembled WGS sequence"/>
</dbReference>
<evidence type="ECO:0000313" key="1">
    <source>
        <dbReference type="EMBL" id="SMO47284.1"/>
    </source>
</evidence>
<sequence>MIQKQFAENVMGILETDLSVVGLAAAGSWITNEIDEYSDLDLVLVTRKKITQEPAKMLGYAQRFGKLLSGFTGEHVAEPRLLICLYADPLLHVDIKFVTPDEFRSRIENPVILLDRNHELATIISQTTAAFPYPGYQWIEDRFWTWIHYTLVKIQRGEYFEAVEAFGFLRLHIFGPLLHIKNNNLPRGVRKVEMQLPPDDINDLKLILPDYEHSSLINGLKNCIALYRKLRTALYDKNVILRNEAEKEVMAYFENTGSN</sequence>
<gene>
    <name evidence="1" type="ORF">SAMN06265348_102351</name>
</gene>
<dbReference type="EMBL" id="FXTN01000002">
    <property type="protein sequence ID" value="SMO47284.1"/>
    <property type="molecule type" value="Genomic_DNA"/>
</dbReference>